<dbReference type="Pfam" id="PF01846">
    <property type="entry name" value="FF"/>
    <property type="match status" value="1"/>
</dbReference>
<name>A0A1G4JW25_9SACH</name>
<dbReference type="AlphaFoldDB" id="A0A1G4JW25"/>
<dbReference type="InterPro" id="IPR039726">
    <property type="entry name" value="Prp40-like"/>
</dbReference>
<evidence type="ECO:0000313" key="4">
    <source>
        <dbReference type="Proteomes" id="UP000190274"/>
    </source>
</evidence>
<evidence type="ECO:0000259" key="2">
    <source>
        <dbReference type="PROSITE" id="PS50020"/>
    </source>
</evidence>
<dbReference type="InterPro" id="IPR002713">
    <property type="entry name" value="FF_domain"/>
</dbReference>
<dbReference type="SUPFAM" id="SSF51045">
    <property type="entry name" value="WW domain"/>
    <property type="match status" value="1"/>
</dbReference>
<dbReference type="Pfam" id="PF00397">
    <property type="entry name" value="WW"/>
    <property type="match status" value="1"/>
</dbReference>
<dbReference type="PROSITE" id="PS50020">
    <property type="entry name" value="WW_DOMAIN_2"/>
    <property type="match status" value="1"/>
</dbReference>
<gene>
    <name evidence="3" type="ORF">LADA_0G14642G</name>
</gene>
<dbReference type="SMART" id="SM00441">
    <property type="entry name" value="FF"/>
    <property type="match status" value="1"/>
</dbReference>
<dbReference type="GO" id="GO:0005685">
    <property type="term" value="C:U1 snRNP"/>
    <property type="evidence" value="ECO:0007669"/>
    <property type="project" value="TreeGrafter"/>
</dbReference>
<dbReference type="OrthoDB" id="410044at2759"/>
<dbReference type="PANTHER" id="PTHR11864">
    <property type="entry name" value="PRE-MRNA-PROCESSING PROTEIN PRP40"/>
    <property type="match status" value="1"/>
</dbReference>
<dbReference type="Gene3D" id="1.10.10.440">
    <property type="entry name" value="FF domain"/>
    <property type="match status" value="1"/>
</dbReference>
<keyword evidence="4" id="KW-1185">Reference proteome</keyword>
<protein>
    <submittedName>
        <fullName evidence="3">LADA_0G14642g1_1</fullName>
    </submittedName>
</protein>
<dbReference type="Gene3D" id="2.20.70.10">
    <property type="match status" value="1"/>
</dbReference>
<dbReference type="GO" id="GO:0045292">
    <property type="term" value="P:mRNA cis splicing, via spliceosome"/>
    <property type="evidence" value="ECO:0007669"/>
    <property type="project" value="InterPro"/>
</dbReference>
<dbReference type="SUPFAM" id="SSF81698">
    <property type="entry name" value="FF domain"/>
    <property type="match status" value="1"/>
</dbReference>
<proteinExistence type="predicted"/>
<dbReference type="GO" id="GO:0003723">
    <property type="term" value="F:RNA binding"/>
    <property type="evidence" value="ECO:0007669"/>
    <property type="project" value="TreeGrafter"/>
</dbReference>
<accession>A0A1G4JW25</accession>
<dbReference type="PANTHER" id="PTHR11864:SF30">
    <property type="entry name" value="PRE-MRNA-SPLICING FACTOR URN1"/>
    <property type="match status" value="1"/>
</dbReference>
<dbReference type="CDD" id="cd00201">
    <property type="entry name" value="WW"/>
    <property type="match status" value="1"/>
</dbReference>
<dbReference type="STRING" id="1266660.A0A1G4JW25"/>
<evidence type="ECO:0000313" key="3">
    <source>
        <dbReference type="EMBL" id="SCU95273.1"/>
    </source>
</evidence>
<dbReference type="GO" id="GO:0071004">
    <property type="term" value="C:U2-type prespliceosome"/>
    <property type="evidence" value="ECO:0007669"/>
    <property type="project" value="TreeGrafter"/>
</dbReference>
<dbReference type="InterPro" id="IPR036020">
    <property type="entry name" value="WW_dom_sf"/>
</dbReference>
<sequence>MAQRHFWKVYKTPDGEKYYYNIKTKQSTRERPAELDAASKDEGEDVPTKNKLRKLGPRAVHSVKLLNDWFLVVFDDGSRRFKRQESGDFQDELPDEDSIHLMSKLPAGQLDQLCFAAKTGQGKENPAYQETLAEISALRGDTAKDPFTWKKEEETSTTKNVEIVSFNGTSDSEPVSSNEIKLVSGYDSSDDDNEIQSADEDPVLESVQNTGILEEEFTSLFVEYSLDPYSTWSLQSKKIQDDARFYTISNDTKRAELFEKWCTRQAQEAPNILDANEENEVSAEYSDDEADSLEPTKYHYLSHIVSKAIVSPSSLPKDIRSQNKPLFKQFKIKSSLDKKTQDAFISKLLFYYKRLSQDQRTEVFEKLLSEKSKTISRGLRNSDKLKEIVSESELPTESYAIETQLLTLEHCMGLHGPNGSLQEEVRYYVLDIKTKTQVLKKFLEGMLK</sequence>
<dbReference type="InterPro" id="IPR036517">
    <property type="entry name" value="FF_domain_sf"/>
</dbReference>
<evidence type="ECO:0000256" key="1">
    <source>
        <dbReference type="SAM" id="MobiDB-lite"/>
    </source>
</evidence>
<dbReference type="InterPro" id="IPR001202">
    <property type="entry name" value="WW_dom"/>
</dbReference>
<feature type="region of interest" description="Disordered" evidence="1">
    <location>
        <begin position="29"/>
        <end position="50"/>
    </location>
</feature>
<dbReference type="EMBL" id="LT598457">
    <property type="protein sequence ID" value="SCU95273.1"/>
    <property type="molecule type" value="Genomic_DNA"/>
</dbReference>
<reference evidence="4" key="1">
    <citation type="submission" date="2016-03" db="EMBL/GenBank/DDBJ databases">
        <authorList>
            <person name="Devillers H."/>
        </authorList>
    </citation>
    <scope>NUCLEOTIDE SEQUENCE [LARGE SCALE GENOMIC DNA]</scope>
</reference>
<organism evidence="3 4">
    <name type="scientific">Lachancea dasiensis</name>
    <dbReference type="NCBI Taxonomy" id="1072105"/>
    <lineage>
        <taxon>Eukaryota</taxon>
        <taxon>Fungi</taxon>
        <taxon>Dikarya</taxon>
        <taxon>Ascomycota</taxon>
        <taxon>Saccharomycotina</taxon>
        <taxon>Saccharomycetes</taxon>
        <taxon>Saccharomycetales</taxon>
        <taxon>Saccharomycetaceae</taxon>
        <taxon>Lachancea</taxon>
    </lineage>
</organism>
<feature type="compositionally biased region" description="Basic and acidic residues" evidence="1">
    <location>
        <begin position="29"/>
        <end position="41"/>
    </location>
</feature>
<feature type="domain" description="WW" evidence="2">
    <location>
        <begin position="7"/>
        <end position="34"/>
    </location>
</feature>
<dbReference type="Proteomes" id="UP000190274">
    <property type="component" value="Chromosome G"/>
</dbReference>